<name>A0ABD3DBM9_9LAMI</name>
<dbReference type="PROSITE" id="PS51005">
    <property type="entry name" value="NAC"/>
    <property type="match status" value="1"/>
</dbReference>
<evidence type="ECO:0000256" key="2">
    <source>
        <dbReference type="ARBA" id="ARBA00023125"/>
    </source>
</evidence>
<evidence type="ECO:0000256" key="4">
    <source>
        <dbReference type="ARBA" id="ARBA00023242"/>
    </source>
</evidence>
<evidence type="ECO:0000259" key="6">
    <source>
        <dbReference type="PROSITE" id="PS51005"/>
    </source>
</evidence>
<sequence length="384" mass="42979">MEPPVGFRFRPNDNEKIAYLLSHVTGKPLSGSHLIRTADLYGCHEPWDIFGDSNEEDEQYFFTMLKKVGTKKKNNDEYKRFTRNVGKGGTWSNKGQKIPIIGKRGGLIGHKKCFRYVSSKNEDDRINGIWLLKEYTLPDNIASKNVKVKDEYKDCVLCVLKRKMKKKNTRVGDHDQSPRVESGLVDNNEVLSGSATNNPEMTRVDQATPRVESGLVNDYEVLSGSATNNPEMTRVDQATPRVESGLVNDYEVLSGSAMNNLEMTRVESGLVNSYEVFSGSATNISPVDQSPCVESGLVNSYEVFSGLATNNNFDNFGNYDDHVNGDTPEMRAIAKSFVEEEKSYLQMKRSNYENNNVDFLGGCLPVSFVDYLAAADCTPMELLY</sequence>
<reference evidence="8" key="1">
    <citation type="journal article" date="2024" name="IScience">
        <title>Strigolactones Initiate the Formation of Haustorium-like Structures in Castilleja.</title>
        <authorList>
            <person name="Buerger M."/>
            <person name="Peterson D."/>
            <person name="Chory J."/>
        </authorList>
    </citation>
    <scope>NUCLEOTIDE SEQUENCE [LARGE SCALE GENOMIC DNA]</scope>
</reference>
<dbReference type="AlphaFoldDB" id="A0ABD3DBM9"/>
<dbReference type="InterPro" id="IPR036093">
    <property type="entry name" value="NAC_dom_sf"/>
</dbReference>
<keyword evidence="3" id="KW-0804">Transcription</keyword>
<dbReference type="Gene3D" id="2.170.150.80">
    <property type="entry name" value="NAC domain"/>
    <property type="match status" value="1"/>
</dbReference>
<dbReference type="SUPFAM" id="SSF101941">
    <property type="entry name" value="NAC domain"/>
    <property type="match status" value="1"/>
</dbReference>
<keyword evidence="2" id="KW-0238">DNA-binding</keyword>
<evidence type="ECO:0000313" key="7">
    <source>
        <dbReference type="EMBL" id="KAL3639748.1"/>
    </source>
</evidence>
<evidence type="ECO:0000256" key="3">
    <source>
        <dbReference type="ARBA" id="ARBA00023163"/>
    </source>
</evidence>
<dbReference type="GO" id="GO:0003677">
    <property type="term" value="F:DNA binding"/>
    <property type="evidence" value="ECO:0007669"/>
    <property type="project" value="UniProtKB-KW"/>
</dbReference>
<feature type="domain" description="NAC" evidence="6">
    <location>
        <begin position="3"/>
        <end position="163"/>
    </location>
</feature>
<evidence type="ECO:0000313" key="8">
    <source>
        <dbReference type="Proteomes" id="UP001632038"/>
    </source>
</evidence>
<accession>A0ABD3DBM9</accession>
<organism evidence="7 8">
    <name type="scientific">Castilleja foliolosa</name>
    <dbReference type="NCBI Taxonomy" id="1961234"/>
    <lineage>
        <taxon>Eukaryota</taxon>
        <taxon>Viridiplantae</taxon>
        <taxon>Streptophyta</taxon>
        <taxon>Embryophyta</taxon>
        <taxon>Tracheophyta</taxon>
        <taxon>Spermatophyta</taxon>
        <taxon>Magnoliopsida</taxon>
        <taxon>eudicotyledons</taxon>
        <taxon>Gunneridae</taxon>
        <taxon>Pentapetalae</taxon>
        <taxon>asterids</taxon>
        <taxon>lamiids</taxon>
        <taxon>Lamiales</taxon>
        <taxon>Orobanchaceae</taxon>
        <taxon>Pedicularideae</taxon>
        <taxon>Castillejinae</taxon>
        <taxon>Castilleja</taxon>
    </lineage>
</organism>
<keyword evidence="1" id="KW-0805">Transcription regulation</keyword>
<dbReference type="PANTHER" id="PTHR31719:SF43">
    <property type="entry name" value="NAC TRANSCRIPTION FACTOR 56"/>
    <property type="match status" value="1"/>
</dbReference>
<feature type="region of interest" description="Disordered" evidence="5">
    <location>
        <begin position="186"/>
        <end position="208"/>
    </location>
</feature>
<evidence type="ECO:0000256" key="5">
    <source>
        <dbReference type="SAM" id="MobiDB-lite"/>
    </source>
</evidence>
<dbReference type="Proteomes" id="UP001632038">
    <property type="component" value="Unassembled WGS sequence"/>
</dbReference>
<keyword evidence="8" id="KW-1185">Reference proteome</keyword>
<feature type="compositionally biased region" description="Polar residues" evidence="5">
    <location>
        <begin position="189"/>
        <end position="200"/>
    </location>
</feature>
<keyword evidence="4" id="KW-0539">Nucleus</keyword>
<proteinExistence type="predicted"/>
<dbReference type="PANTHER" id="PTHR31719">
    <property type="entry name" value="NAC TRANSCRIPTION FACTOR 56"/>
    <property type="match status" value="1"/>
</dbReference>
<dbReference type="InterPro" id="IPR003441">
    <property type="entry name" value="NAC-dom"/>
</dbReference>
<evidence type="ECO:0000256" key="1">
    <source>
        <dbReference type="ARBA" id="ARBA00023015"/>
    </source>
</evidence>
<dbReference type="EMBL" id="JAVIJP010000017">
    <property type="protein sequence ID" value="KAL3639748.1"/>
    <property type="molecule type" value="Genomic_DNA"/>
</dbReference>
<dbReference type="Pfam" id="PF02365">
    <property type="entry name" value="NAM"/>
    <property type="match status" value="1"/>
</dbReference>
<comment type="caution">
    <text evidence="7">The sequence shown here is derived from an EMBL/GenBank/DDBJ whole genome shotgun (WGS) entry which is preliminary data.</text>
</comment>
<gene>
    <name evidence="7" type="ORF">CASFOL_014716</name>
</gene>
<protein>
    <recommendedName>
        <fullName evidence="6">NAC domain-containing protein</fullName>
    </recommendedName>
</protein>